<dbReference type="Proteomes" id="UP000317429">
    <property type="component" value="Chromosome"/>
</dbReference>
<dbReference type="RefSeq" id="WP_145283959.1">
    <property type="nucleotide sequence ID" value="NZ_CP036291.1"/>
</dbReference>
<dbReference type="EMBL" id="CP036291">
    <property type="protein sequence ID" value="QDU88737.1"/>
    <property type="molecule type" value="Genomic_DNA"/>
</dbReference>
<evidence type="ECO:0000256" key="2">
    <source>
        <dbReference type="SAM" id="SignalP"/>
    </source>
</evidence>
<keyword evidence="2" id="KW-0732">Signal</keyword>
<organism evidence="3 4">
    <name type="scientific">Pirellulimonas nuda</name>
    <dbReference type="NCBI Taxonomy" id="2528009"/>
    <lineage>
        <taxon>Bacteria</taxon>
        <taxon>Pseudomonadati</taxon>
        <taxon>Planctomycetota</taxon>
        <taxon>Planctomycetia</taxon>
        <taxon>Pirellulales</taxon>
        <taxon>Lacipirellulaceae</taxon>
        <taxon>Pirellulimonas</taxon>
    </lineage>
</organism>
<feature type="region of interest" description="Disordered" evidence="1">
    <location>
        <begin position="225"/>
        <end position="286"/>
    </location>
</feature>
<evidence type="ECO:0000313" key="4">
    <source>
        <dbReference type="Proteomes" id="UP000317429"/>
    </source>
</evidence>
<feature type="signal peptide" evidence="2">
    <location>
        <begin position="1"/>
        <end position="21"/>
    </location>
</feature>
<proteinExistence type="predicted"/>
<accession>A0A518DB85</accession>
<keyword evidence="4" id="KW-1185">Reference proteome</keyword>
<reference evidence="3 4" key="1">
    <citation type="submission" date="2019-02" db="EMBL/GenBank/DDBJ databases">
        <title>Deep-cultivation of Planctomycetes and their phenomic and genomic characterization uncovers novel biology.</title>
        <authorList>
            <person name="Wiegand S."/>
            <person name="Jogler M."/>
            <person name="Boedeker C."/>
            <person name="Pinto D."/>
            <person name="Vollmers J."/>
            <person name="Rivas-Marin E."/>
            <person name="Kohn T."/>
            <person name="Peeters S.H."/>
            <person name="Heuer A."/>
            <person name="Rast P."/>
            <person name="Oberbeckmann S."/>
            <person name="Bunk B."/>
            <person name="Jeske O."/>
            <person name="Meyerdierks A."/>
            <person name="Storesund J.E."/>
            <person name="Kallscheuer N."/>
            <person name="Luecker S."/>
            <person name="Lage O.M."/>
            <person name="Pohl T."/>
            <person name="Merkel B.J."/>
            <person name="Hornburger P."/>
            <person name="Mueller R.-W."/>
            <person name="Bruemmer F."/>
            <person name="Labrenz M."/>
            <person name="Spormann A.M."/>
            <person name="Op den Camp H."/>
            <person name="Overmann J."/>
            <person name="Amann R."/>
            <person name="Jetten M.S.M."/>
            <person name="Mascher T."/>
            <person name="Medema M.H."/>
            <person name="Devos D.P."/>
            <person name="Kaster A.-K."/>
            <person name="Ovreas L."/>
            <person name="Rohde M."/>
            <person name="Galperin M.Y."/>
            <person name="Jogler C."/>
        </authorList>
    </citation>
    <scope>NUCLEOTIDE SEQUENCE [LARGE SCALE GENOMIC DNA]</scope>
    <source>
        <strain evidence="3 4">Pla175</strain>
    </source>
</reference>
<dbReference type="OrthoDB" id="276786at2"/>
<gene>
    <name evidence="3" type="ORF">Pla175_21190</name>
</gene>
<evidence type="ECO:0000313" key="3">
    <source>
        <dbReference type="EMBL" id="QDU88737.1"/>
    </source>
</evidence>
<feature type="chain" id="PRO_5021758418" description="Tetratricopeptide repeat protein" evidence="2">
    <location>
        <begin position="22"/>
        <end position="320"/>
    </location>
</feature>
<feature type="compositionally biased region" description="Basic and acidic residues" evidence="1">
    <location>
        <begin position="251"/>
        <end position="260"/>
    </location>
</feature>
<dbReference type="AlphaFoldDB" id="A0A518DB85"/>
<protein>
    <recommendedName>
        <fullName evidence="5">Tetratricopeptide repeat protein</fullName>
    </recommendedName>
</protein>
<evidence type="ECO:0008006" key="5">
    <source>
        <dbReference type="Google" id="ProtNLM"/>
    </source>
</evidence>
<feature type="compositionally biased region" description="Low complexity" evidence="1">
    <location>
        <begin position="232"/>
        <end position="249"/>
    </location>
</feature>
<evidence type="ECO:0000256" key="1">
    <source>
        <dbReference type="SAM" id="MobiDB-lite"/>
    </source>
</evidence>
<dbReference type="KEGG" id="pnd:Pla175_21190"/>
<name>A0A518DB85_9BACT</name>
<sequence length="320" mass="35427" precursor="true">MLLRVVSAIPWLLLAAGNVEAAAPTLESWLLEQRLTFAPSDELGEDERLAEFVRLARSRSEPIELLLKDVEAAPETPPAWLREGPLPAKLVASVQLEIARAMVAGRRYEAALAWLDGLQEQDPPCPATLHYCEAVSRFLLMDLDGAKVACEQLRAMGELSAPRQRYVADVILRQCESLKPGGASFIAMQMRDVERRLSLGRCEEEDVSEQRRVVDALDRLIKEMEKQRGEKSSSAASGSASGQAPAAQPMEESRPGDLKGDGQVPMRIVDGETDWGSMPPAERSRVLQQIQQDFPPHYRAVVEEYFKNLSGSDAPREEPQ</sequence>